<reference evidence="2" key="1">
    <citation type="submission" date="2018-04" db="EMBL/GenBank/DDBJ databases">
        <title>Complete genome of Antarctic heterotrophic bacterium Hymenobacter nivis.</title>
        <authorList>
            <person name="Terashima M."/>
        </authorList>
    </citation>
    <scope>NUCLEOTIDE SEQUENCE [LARGE SCALE GENOMIC DNA]</scope>
    <source>
        <strain evidence="2">NBRC 111535</strain>
    </source>
</reference>
<gene>
    <name evidence="1" type="ORF">DDQ68_16110</name>
</gene>
<organism evidence="1 2">
    <name type="scientific">Hymenobacter nivis</name>
    <dbReference type="NCBI Taxonomy" id="1850093"/>
    <lineage>
        <taxon>Bacteria</taxon>
        <taxon>Pseudomonadati</taxon>
        <taxon>Bacteroidota</taxon>
        <taxon>Cytophagia</taxon>
        <taxon>Cytophagales</taxon>
        <taxon>Hymenobacteraceae</taxon>
        <taxon>Hymenobacter</taxon>
    </lineage>
</organism>
<sequence>MDCVWKRALNRLDEMASLIHLGAAVPERLALMVSMFHVLFGNANEMERYKVDPQQRITTGITNV</sequence>
<dbReference type="KEGG" id="hnv:DDQ68_16110"/>
<evidence type="ECO:0000313" key="2">
    <source>
        <dbReference type="Proteomes" id="UP000245999"/>
    </source>
</evidence>
<evidence type="ECO:0000313" key="1">
    <source>
        <dbReference type="EMBL" id="AWM34174.1"/>
    </source>
</evidence>
<dbReference type="OrthoDB" id="9778320at2"/>
<keyword evidence="2" id="KW-1185">Reference proteome</keyword>
<accession>A0A2Z3GXS1</accession>
<dbReference type="AlphaFoldDB" id="A0A2Z3GXS1"/>
<protein>
    <submittedName>
        <fullName evidence="1">Uncharacterized protein</fullName>
    </submittedName>
</protein>
<dbReference type="Proteomes" id="UP000245999">
    <property type="component" value="Chromosome"/>
</dbReference>
<proteinExistence type="predicted"/>
<name>A0A2Z3GXS1_9BACT</name>
<dbReference type="EMBL" id="CP029145">
    <property type="protein sequence ID" value="AWM34174.1"/>
    <property type="molecule type" value="Genomic_DNA"/>
</dbReference>